<name>A0A6G0HEH5_LARCR</name>
<evidence type="ECO:0000256" key="1">
    <source>
        <dbReference type="SAM" id="Coils"/>
    </source>
</evidence>
<organism evidence="3 4">
    <name type="scientific">Larimichthys crocea</name>
    <name type="common">Large yellow croaker</name>
    <name type="synonym">Pseudosciaena crocea</name>
    <dbReference type="NCBI Taxonomy" id="215358"/>
    <lineage>
        <taxon>Eukaryota</taxon>
        <taxon>Metazoa</taxon>
        <taxon>Chordata</taxon>
        <taxon>Craniata</taxon>
        <taxon>Vertebrata</taxon>
        <taxon>Euteleostomi</taxon>
        <taxon>Actinopterygii</taxon>
        <taxon>Neopterygii</taxon>
        <taxon>Teleostei</taxon>
        <taxon>Neoteleostei</taxon>
        <taxon>Acanthomorphata</taxon>
        <taxon>Eupercaria</taxon>
        <taxon>Sciaenidae</taxon>
        <taxon>Larimichthys</taxon>
    </lineage>
</organism>
<proteinExistence type="predicted"/>
<feature type="coiled-coil region" evidence="1">
    <location>
        <begin position="193"/>
        <end position="248"/>
    </location>
</feature>
<dbReference type="Proteomes" id="UP000424527">
    <property type="component" value="Unassembled WGS sequence"/>
</dbReference>
<dbReference type="AlphaFoldDB" id="A0A6G0HEH5"/>
<keyword evidence="4" id="KW-1185">Reference proteome</keyword>
<gene>
    <name evidence="3" type="ORF">D5F01_LYC24575</name>
</gene>
<evidence type="ECO:0000313" key="3">
    <source>
        <dbReference type="EMBL" id="KAE8277482.1"/>
    </source>
</evidence>
<keyword evidence="1" id="KW-0175">Coiled coil</keyword>
<evidence type="ECO:0000313" key="4">
    <source>
        <dbReference type="Proteomes" id="UP000424527"/>
    </source>
</evidence>
<accession>A0A6G0HEH5</accession>
<reference evidence="3 4" key="1">
    <citation type="submission" date="2019-07" db="EMBL/GenBank/DDBJ databases">
        <title>Chromosome genome assembly for large yellow croaker.</title>
        <authorList>
            <person name="Xiao S."/>
        </authorList>
    </citation>
    <scope>NUCLEOTIDE SEQUENCE [LARGE SCALE GENOMIC DNA]</scope>
    <source>
        <strain evidence="3">JMULYC20181020</strain>
        <tissue evidence="3">Muscle</tissue>
    </source>
</reference>
<dbReference type="EMBL" id="REGW02000580">
    <property type="protein sequence ID" value="KAE8277482.1"/>
    <property type="molecule type" value="Genomic_DNA"/>
</dbReference>
<protein>
    <submittedName>
        <fullName evidence="3">Uncharacterized protein</fullName>
    </submittedName>
</protein>
<sequence length="283" mass="32543">MEASGNLRLDDEKSDQEEDACKDSEEDQLRRSGRGRNPMDKMLSFQREEAHKKEKRLTHLYEQWKIQARNAREQLKLDIPENQLAALKDTLEKGKDDLTNVYVEIRYHLTPSSERRRIDACEAVTQDIVKIAYEAIAGIDGDFDSEAVKQRLRELLNRDYAHSIYSSTASPSSQHSSSNHGQPSVCSTVAAKRIDAAAELAAKEAEYEVLLEEERQTERIQLLEEQQKRELEAQKHELKRLNVEKDIKGTRARYIIDHNMTCSKTAVAGMRTCVQLKIQFKIQ</sequence>
<comment type="caution">
    <text evidence="3">The sequence shown here is derived from an EMBL/GenBank/DDBJ whole genome shotgun (WGS) entry which is preliminary data.</text>
</comment>
<feature type="compositionally biased region" description="Basic and acidic residues" evidence="2">
    <location>
        <begin position="19"/>
        <end position="30"/>
    </location>
</feature>
<feature type="region of interest" description="Disordered" evidence="2">
    <location>
        <begin position="1"/>
        <end position="49"/>
    </location>
</feature>
<evidence type="ECO:0000256" key="2">
    <source>
        <dbReference type="SAM" id="MobiDB-lite"/>
    </source>
</evidence>